<dbReference type="InterPro" id="IPR051055">
    <property type="entry name" value="PIF1_helicase"/>
</dbReference>
<dbReference type="OrthoDB" id="432234at2759"/>
<dbReference type="InParanoid" id="A0A3N4LRZ9"/>
<organism evidence="3 4">
    <name type="scientific">Terfezia boudieri ATCC MYA-4762</name>
    <dbReference type="NCBI Taxonomy" id="1051890"/>
    <lineage>
        <taxon>Eukaryota</taxon>
        <taxon>Fungi</taxon>
        <taxon>Dikarya</taxon>
        <taxon>Ascomycota</taxon>
        <taxon>Pezizomycotina</taxon>
        <taxon>Pezizomycetes</taxon>
        <taxon>Pezizales</taxon>
        <taxon>Pezizaceae</taxon>
        <taxon>Terfezia</taxon>
    </lineage>
</organism>
<dbReference type="PANTHER" id="PTHR47642:SF5">
    <property type="entry name" value="ATP-DEPENDENT DNA HELICASE"/>
    <property type="match status" value="1"/>
</dbReference>
<keyword evidence="1" id="KW-0547">Nucleotide-binding</keyword>
<dbReference type="Proteomes" id="UP000267821">
    <property type="component" value="Unassembled WGS sequence"/>
</dbReference>
<reference evidence="3 4" key="1">
    <citation type="journal article" date="2018" name="Nat. Ecol. Evol.">
        <title>Pezizomycetes genomes reveal the molecular basis of ectomycorrhizal truffle lifestyle.</title>
        <authorList>
            <person name="Murat C."/>
            <person name="Payen T."/>
            <person name="Noel B."/>
            <person name="Kuo A."/>
            <person name="Morin E."/>
            <person name="Chen J."/>
            <person name="Kohler A."/>
            <person name="Krizsan K."/>
            <person name="Balestrini R."/>
            <person name="Da Silva C."/>
            <person name="Montanini B."/>
            <person name="Hainaut M."/>
            <person name="Levati E."/>
            <person name="Barry K.W."/>
            <person name="Belfiori B."/>
            <person name="Cichocki N."/>
            <person name="Clum A."/>
            <person name="Dockter R.B."/>
            <person name="Fauchery L."/>
            <person name="Guy J."/>
            <person name="Iotti M."/>
            <person name="Le Tacon F."/>
            <person name="Lindquist E.A."/>
            <person name="Lipzen A."/>
            <person name="Malagnac F."/>
            <person name="Mello A."/>
            <person name="Molinier V."/>
            <person name="Miyauchi S."/>
            <person name="Poulain J."/>
            <person name="Riccioni C."/>
            <person name="Rubini A."/>
            <person name="Sitrit Y."/>
            <person name="Splivallo R."/>
            <person name="Traeger S."/>
            <person name="Wang M."/>
            <person name="Zifcakova L."/>
            <person name="Wipf D."/>
            <person name="Zambonelli A."/>
            <person name="Paolocci F."/>
            <person name="Nowrousian M."/>
            <person name="Ottonello S."/>
            <person name="Baldrian P."/>
            <person name="Spatafora J.W."/>
            <person name="Henrissat B."/>
            <person name="Nagy L.G."/>
            <person name="Aury J.M."/>
            <person name="Wincker P."/>
            <person name="Grigoriev I.V."/>
            <person name="Bonfante P."/>
            <person name="Martin F.M."/>
        </authorList>
    </citation>
    <scope>NUCLEOTIDE SEQUENCE [LARGE SCALE GENOMIC DNA]</scope>
    <source>
        <strain evidence="3 4">ATCC MYA-4762</strain>
    </source>
</reference>
<feature type="domain" description="DNA helicase Pif1-like DEAD-box helicase" evidence="2">
    <location>
        <begin position="1"/>
        <end position="51"/>
    </location>
</feature>
<evidence type="ECO:0000259" key="2">
    <source>
        <dbReference type="Pfam" id="PF05970"/>
    </source>
</evidence>
<dbReference type="PANTHER" id="PTHR47642">
    <property type="entry name" value="ATP-DEPENDENT DNA HELICASE"/>
    <property type="match status" value="1"/>
</dbReference>
<protein>
    <recommendedName>
        <fullName evidence="1">ATP-dependent DNA helicase</fullName>
        <ecNumber evidence="1">5.6.2.3</ecNumber>
    </recommendedName>
</protein>
<accession>A0A3N4LRZ9</accession>
<dbReference type="AlphaFoldDB" id="A0A3N4LRZ9"/>
<dbReference type="EC" id="5.6.2.3" evidence="1"/>
<dbReference type="InterPro" id="IPR010285">
    <property type="entry name" value="DNA_helicase_pif1-like_DEAD"/>
</dbReference>
<dbReference type="Pfam" id="PF05970">
    <property type="entry name" value="PIF1"/>
    <property type="match status" value="1"/>
</dbReference>
<evidence type="ECO:0000313" key="4">
    <source>
        <dbReference type="Proteomes" id="UP000267821"/>
    </source>
</evidence>
<keyword evidence="1" id="KW-0227">DNA damage</keyword>
<comment type="catalytic activity">
    <reaction evidence="1">
        <text>ATP + H2O = ADP + phosphate + H(+)</text>
        <dbReference type="Rhea" id="RHEA:13065"/>
        <dbReference type="ChEBI" id="CHEBI:15377"/>
        <dbReference type="ChEBI" id="CHEBI:15378"/>
        <dbReference type="ChEBI" id="CHEBI:30616"/>
        <dbReference type="ChEBI" id="CHEBI:43474"/>
        <dbReference type="ChEBI" id="CHEBI:456216"/>
        <dbReference type="EC" id="5.6.2.3"/>
    </reaction>
</comment>
<keyword evidence="1" id="KW-0233">DNA recombination</keyword>
<sequence length="210" mass="24205">MLSPDLLELLNAIGKHVRKEPYKPFGGIQVVCSGDFFQLPPVEPENSRKCATCGTKYLSTSDPAVREKLDERDHAGLGIDPTRWMRCNAQLRRIRMPPTTCGALWNDTIQYAFQTCAWEELGFNNRDQSFLLTKIYRQKDKEWIDILNKLKLGYLNSHTIEYMEKLKRPLFPEGGIIPTKLYTHRNDADSENSKEFNKLKAKVYTFGAID</sequence>
<dbReference type="GO" id="GO:0043139">
    <property type="term" value="F:5'-3' DNA helicase activity"/>
    <property type="evidence" value="ECO:0007669"/>
    <property type="project" value="UniProtKB-EC"/>
</dbReference>
<keyword evidence="1" id="KW-0378">Hydrolase</keyword>
<evidence type="ECO:0000313" key="3">
    <source>
        <dbReference type="EMBL" id="RPB25600.1"/>
    </source>
</evidence>
<dbReference type="GO" id="GO:0006310">
    <property type="term" value="P:DNA recombination"/>
    <property type="evidence" value="ECO:0007669"/>
    <property type="project" value="UniProtKB-KW"/>
</dbReference>
<dbReference type="EMBL" id="ML121537">
    <property type="protein sequence ID" value="RPB25600.1"/>
    <property type="molecule type" value="Genomic_DNA"/>
</dbReference>
<dbReference type="STRING" id="1051890.A0A3N4LRZ9"/>
<dbReference type="SUPFAM" id="SSF52540">
    <property type="entry name" value="P-loop containing nucleoside triphosphate hydrolases"/>
    <property type="match status" value="1"/>
</dbReference>
<name>A0A3N4LRZ9_9PEZI</name>
<gene>
    <name evidence="3" type="ORF">L211DRAFT_806153</name>
</gene>
<keyword evidence="1" id="KW-0347">Helicase</keyword>
<comment type="similarity">
    <text evidence="1">Belongs to the helicase family.</text>
</comment>
<feature type="non-terminal residue" evidence="3">
    <location>
        <position position="210"/>
    </location>
</feature>
<keyword evidence="1" id="KW-0234">DNA repair</keyword>
<dbReference type="GO" id="GO:0006281">
    <property type="term" value="P:DNA repair"/>
    <property type="evidence" value="ECO:0007669"/>
    <property type="project" value="UniProtKB-KW"/>
</dbReference>
<dbReference type="GO" id="GO:0005524">
    <property type="term" value="F:ATP binding"/>
    <property type="evidence" value="ECO:0007669"/>
    <property type="project" value="UniProtKB-KW"/>
</dbReference>
<evidence type="ECO:0000256" key="1">
    <source>
        <dbReference type="RuleBase" id="RU363044"/>
    </source>
</evidence>
<comment type="cofactor">
    <cofactor evidence="1">
        <name>Mg(2+)</name>
        <dbReference type="ChEBI" id="CHEBI:18420"/>
    </cofactor>
</comment>
<dbReference type="InterPro" id="IPR027417">
    <property type="entry name" value="P-loop_NTPase"/>
</dbReference>
<proteinExistence type="inferred from homology"/>
<keyword evidence="1" id="KW-0067">ATP-binding</keyword>
<keyword evidence="4" id="KW-1185">Reference proteome</keyword>
<dbReference type="GO" id="GO:0000723">
    <property type="term" value="P:telomere maintenance"/>
    <property type="evidence" value="ECO:0007669"/>
    <property type="project" value="InterPro"/>
</dbReference>
<dbReference type="GO" id="GO:0016887">
    <property type="term" value="F:ATP hydrolysis activity"/>
    <property type="evidence" value="ECO:0007669"/>
    <property type="project" value="RHEA"/>
</dbReference>